<evidence type="ECO:0000256" key="3">
    <source>
        <dbReference type="ARBA" id="ARBA00022443"/>
    </source>
</evidence>
<reference evidence="13" key="1">
    <citation type="journal article" date="2013" name="Nat. Genet.">
        <title>The draft genomes of soft-shell turtle and green sea turtle yield insights into the development and evolution of the turtle-specific body plan.</title>
        <authorList>
            <person name="Wang Z."/>
            <person name="Pascual-Anaya J."/>
            <person name="Zadissa A."/>
            <person name="Li W."/>
            <person name="Niimura Y."/>
            <person name="Huang Z."/>
            <person name="Li C."/>
            <person name="White S."/>
            <person name="Xiong Z."/>
            <person name="Fang D."/>
            <person name="Wang B."/>
            <person name="Ming Y."/>
            <person name="Chen Y."/>
            <person name="Zheng Y."/>
            <person name="Kuraku S."/>
            <person name="Pignatelli M."/>
            <person name="Herrero J."/>
            <person name="Beal K."/>
            <person name="Nozawa M."/>
            <person name="Li Q."/>
            <person name="Wang J."/>
            <person name="Zhang H."/>
            <person name="Yu L."/>
            <person name="Shigenobu S."/>
            <person name="Wang J."/>
            <person name="Liu J."/>
            <person name="Flicek P."/>
            <person name="Searle S."/>
            <person name="Wang J."/>
            <person name="Kuratani S."/>
            <person name="Yin Y."/>
            <person name="Aken B."/>
            <person name="Zhang G."/>
            <person name="Irie N."/>
        </authorList>
    </citation>
    <scope>NUCLEOTIDE SEQUENCE [LARGE SCALE GENOMIC DNA]</scope>
</reference>
<dbReference type="GO" id="GO:0031209">
    <property type="term" value="C:SCAR complex"/>
    <property type="evidence" value="ECO:0007669"/>
    <property type="project" value="TreeGrafter"/>
</dbReference>
<protein>
    <recommendedName>
        <fullName evidence="8">ABI gene family member 3</fullName>
    </recommendedName>
    <alternativeName>
        <fullName evidence="9">New molecule including SH3</fullName>
    </alternativeName>
</protein>
<dbReference type="SMART" id="SM00326">
    <property type="entry name" value="SH3"/>
    <property type="match status" value="1"/>
</dbReference>
<dbReference type="GO" id="GO:0030027">
    <property type="term" value="C:lamellipodium"/>
    <property type="evidence" value="ECO:0007669"/>
    <property type="project" value="TreeGrafter"/>
</dbReference>
<gene>
    <name evidence="12" type="ORF">UY3_09055</name>
</gene>
<dbReference type="GO" id="GO:0002357">
    <property type="term" value="P:defense response to tumor cell"/>
    <property type="evidence" value="ECO:0007669"/>
    <property type="project" value="UniProtKB-ARBA"/>
</dbReference>
<dbReference type="Pfam" id="PF14604">
    <property type="entry name" value="SH3_9"/>
    <property type="match status" value="1"/>
</dbReference>
<keyword evidence="5" id="KW-0597">Phosphoprotein</keyword>
<evidence type="ECO:0000259" key="11">
    <source>
        <dbReference type="PROSITE" id="PS50002"/>
    </source>
</evidence>
<evidence type="ECO:0000256" key="7">
    <source>
        <dbReference type="ARBA" id="ARBA00063868"/>
    </source>
</evidence>
<dbReference type="AlphaFoldDB" id="M7C060"/>
<dbReference type="Gene3D" id="6.10.140.1620">
    <property type="match status" value="1"/>
</dbReference>
<dbReference type="FunFam" id="2.30.30.40:FF:000170">
    <property type="entry name" value="ABI gene family member 3"/>
    <property type="match status" value="1"/>
</dbReference>
<comment type="subcellular location">
    <subcellularLocation>
        <location evidence="1">Cytoplasm</location>
    </subcellularLocation>
</comment>
<dbReference type="PANTHER" id="PTHR10460">
    <property type="entry name" value="ABL INTERACTOR FAMILY MEMBER"/>
    <property type="match status" value="1"/>
</dbReference>
<proteinExistence type="inferred from homology"/>
<dbReference type="GO" id="GO:0017124">
    <property type="term" value="F:SH3 domain binding"/>
    <property type="evidence" value="ECO:0007669"/>
    <property type="project" value="TreeGrafter"/>
</dbReference>
<keyword evidence="3 10" id="KW-0728">SH3 domain</keyword>
<dbReference type="GO" id="GO:0098858">
    <property type="term" value="C:actin-based cell projection"/>
    <property type="evidence" value="ECO:0007669"/>
    <property type="project" value="TreeGrafter"/>
</dbReference>
<dbReference type="STRING" id="8469.M7C060"/>
<name>M7C060_CHEMY</name>
<dbReference type="Proteomes" id="UP000031443">
    <property type="component" value="Unassembled WGS sequence"/>
</dbReference>
<evidence type="ECO:0000313" key="12">
    <source>
        <dbReference type="EMBL" id="EMP33762.1"/>
    </source>
</evidence>
<sequence length="409" mass="45256">MSELQKLQQHEIPSARQVLRENYSKLHKVADYCENNYMQATDKRKALEETMAYSAQSLASVAYQISNLASNVLQMLDLHATELHQVEANVCCIAQMVDVHKEKVARREIGTLTVCKRPPHYQKIIYPTYQEPLEAYYRKPLNFSTLDDVGHGIKWLSRSERAQGLEMHLCEFTSQLGKKAPCLHLLWLATLPDAAPCRLAAPPAVVPHQPHVASPAAHSAHCLASPLIRRLTVSHLLLPPASSAVTTAAGNINAKVPITQPMPPSLPPPLDIDTMPPPPPLPPVDMPEPSPIGFEMPLPDVPPPFSMPDADFLELPPPPLPSLTEFEDFAPPPPPPPPLGTEEPAWAPDSYLEKVVTLYPYTQQKENELSFPEGAVIYMTRKHSDGWCEGVTSEAEGFFPGNYVEPFCC</sequence>
<evidence type="ECO:0000256" key="2">
    <source>
        <dbReference type="ARBA" id="ARBA00010020"/>
    </source>
</evidence>
<accession>M7C060</accession>
<evidence type="ECO:0000256" key="6">
    <source>
        <dbReference type="ARBA" id="ARBA00023054"/>
    </source>
</evidence>
<dbReference type="GO" id="GO:0001764">
    <property type="term" value="P:neuron migration"/>
    <property type="evidence" value="ECO:0007669"/>
    <property type="project" value="TreeGrafter"/>
</dbReference>
<keyword evidence="6" id="KW-0175">Coiled coil</keyword>
<dbReference type="EMBL" id="KB535131">
    <property type="protein sequence ID" value="EMP33762.1"/>
    <property type="molecule type" value="Genomic_DNA"/>
</dbReference>
<keyword evidence="13" id="KW-1185">Reference proteome</keyword>
<dbReference type="PRINTS" id="PR00452">
    <property type="entry name" value="SH3DOMAIN"/>
</dbReference>
<keyword evidence="4" id="KW-0963">Cytoplasm</keyword>
<dbReference type="InterPro" id="IPR001452">
    <property type="entry name" value="SH3_domain"/>
</dbReference>
<evidence type="ECO:0000256" key="1">
    <source>
        <dbReference type="ARBA" id="ARBA00004496"/>
    </source>
</evidence>
<dbReference type="Gene3D" id="2.30.30.40">
    <property type="entry name" value="SH3 Domains"/>
    <property type="match status" value="1"/>
</dbReference>
<dbReference type="GO" id="GO:0030334">
    <property type="term" value="P:regulation of cell migration"/>
    <property type="evidence" value="ECO:0007669"/>
    <property type="project" value="TreeGrafter"/>
</dbReference>
<dbReference type="GO" id="GO:0035591">
    <property type="term" value="F:signaling adaptor activity"/>
    <property type="evidence" value="ECO:0007669"/>
    <property type="project" value="TreeGrafter"/>
</dbReference>
<dbReference type="SUPFAM" id="SSF50044">
    <property type="entry name" value="SH3-domain"/>
    <property type="match status" value="1"/>
</dbReference>
<evidence type="ECO:0000256" key="5">
    <source>
        <dbReference type="ARBA" id="ARBA00022553"/>
    </source>
</evidence>
<dbReference type="PANTHER" id="PTHR10460:SF7">
    <property type="entry name" value="ABI GENE FAMILY MEMBER 3"/>
    <property type="match status" value="1"/>
</dbReference>
<evidence type="ECO:0000256" key="4">
    <source>
        <dbReference type="ARBA" id="ARBA00022490"/>
    </source>
</evidence>
<dbReference type="CDD" id="cd11826">
    <property type="entry name" value="SH3_Abi"/>
    <property type="match status" value="1"/>
</dbReference>
<evidence type="ECO:0000256" key="10">
    <source>
        <dbReference type="PROSITE-ProRule" id="PRU00192"/>
    </source>
</evidence>
<dbReference type="PROSITE" id="PS50002">
    <property type="entry name" value="SH3"/>
    <property type="match status" value="1"/>
</dbReference>
<dbReference type="InterPro" id="IPR028455">
    <property type="entry name" value="ABI3_SH3"/>
</dbReference>
<organism evidence="12 13">
    <name type="scientific">Chelonia mydas</name>
    <name type="common">Green sea-turtle</name>
    <name type="synonym">Chelonia agassizi</name>
    <dbReference type="NCBI Taxonomy" id="8469"/>
    <lineage>
        <taxon>Eukaryota</taxon>
        <taxon>Metazoa</taxon>
        <taxon>Chordata</taxon>
        <taxon>Craniata</taxon>
        <taxon>Vertebrata</taxon>
        <taxon>Euteleostomi</taxon>
        <taxon>Archelosauria</taxon>
        <taxon>Testudinata</taxon>
        <taxon>Testudines</taxon>
        <taxon>Cryptodira</taxon>
        <taxon>Durocryptodira</taxon>
        <taxon>Americhelydia</taxon>
        <taxon>Chelonioidea</taxon>
        <taxon>Cheloniidae</taxon>
        <taxon>Chelonia</taxon>
    </lineage>
</organism>
<feature type="domain" description="SH3" evidence="11">
    <location>
        <begin position="350"/>
        <end position="409"/>
    </location>
</feature>
<comment type="similarity">
    <text evidence="2">Belongs to the ABI family.</text>
</comment>
<dbReference type="InterPro" id="IPR012849">
    <property type="entry name" value="Abl-interactor_HHR_dom"/>
</dbReference>
<evidence type="ECO:0000256" key="9">
    <source>
        <dbReference type="ARBA" id="ARBA00080253"/>
    </source>
</evidence>
<dbReference type="InterPro" id="IPR028457">
    <property type="entry name" value="ABI"/>
</dbReference>
<dbReference type="Pfam" id="PF07815">
    <property type="entry name" value="Abi_HHR"/>
    <property type="match status" value="1"/>
</dbReference>
<evidence type="ECO:0000256" key="8">
    <source>
        <dbReference type="ARBA" id="ARBA00074771"/>
    </source>
</evidence>
<dbReference type="InterPro" id="IPR036028">
    <property type="entry name" value="SH3-like_dom_sf"/>
</dbReference>
<evidence type="ECO:0000313" key="13">
    <source>
        <dbReference type="Proteomes" id="UP000031443"/>
    </source>
</evidence>
<comment type="subunit">
    <text evidence="7">May interact with PAK1 and PAK2. Probably interacts with TARSH.</text>
</comment>